<dbReference type="PANTHER" id="PTHR14336:SF15">
    <property type="entry name" value="DUAL ADAPTER FOR PHOSPHOTYROSINE AND 3-PHOSPHOTYROSINE AND 3-PHOSPHOINOSITIDE"/>
    <property type="match status" value="1"/>
</dbReference>
<feature type="region of interest" description="Disordered" evidence="1">
    <location>
        <begin position="78"/>
        <end position="102"/>
    </location>
</feature>
<dbReference type="InterPro" id="IPR011993">
    <property type="entry name" value="PH-like_dom_sf"/>
</dbReference>
<dbReference type="InterPro" id="IPR001849">
    <property type="entry name" value="PH_domain"/>
</dbReference>
<organism evidence="3 4">
    <name type="scientific">Purpureocillium lilacinum</name>
    <name type="common">Paecilomyces lilacinus</name>
    <dbReference type="NCBI Taxonomy" id="33203"/>
    <lineage>
        <taxon>Eukaryota</taxon>
        <taxon>Fungi</taxon>
        <taxon>Dikarya</taxon>
        <taxon>Ascomycota</taxon>
        <taxon>Pezizomycotina</taxon>
        <taxon>Sordariomycetes</taxon>
        <taxon>Hypocreomycetidae</taxon>
        <taxon>Hypocreales</taxon>
        <taxon>Ophiocordycipitaceae</taxon>
        <taxon>Purpureocillium</taxon>
    </lineage>
</organism>
<dbReference type="PROSITE" id="PS50003">
    <property type="entry name" value="PH_DOMAIN"/>
    <property type="match status" value="2"/>
</dbReference>
<dbReference type="SMART" id="SM00233">
    <property type="entry name" value="PH"/>
    <property type="match status" value="2"/>
</dbReference>
<proteinExistence type="predicted"/>
<feature type="region of interest" description="Disordered" evidence="1">
    <location>
        <begin position="21"/>
        <end position="63"/>
    </location>
</feature>
<dbReference type="CDD" id="cd13299">
    <property type="entry name" value="PH2_PH_fungal"/>
    <property type="match status" value="1"/>
</dbReference>
<evidence type="ECO:0000259" key="2">
    <source>
        <dbReference type="PROSITE" id="PS50003"/>
    </source>
</evidence>
<evidence type="ECO:0000313" key="3">
    <source>
        <dbReference type="EMBL" id="PWI67085.1"/>
    </source>
</evidence>
<evidence type="ECO:0000256" key="1">
    <source>
        <dbReference type="SAM" id="MobiDB-lite"/>
    </source>
</evidence>
<feature type="domain" description="PH" evidence="2">
    <location>
        <begin position="156"/>
        <end position="253"/>
    </location>
</feature>
<dbReference type="FunFam" id="2.30.29.30:FF:000286">
    <property type="entry name" value="PH-protein kinase domain containing protein"/>
    <property type="match status" value="1"/>
</dbReference>
<dbReference type="Gene3D" id="2.30.29.30">
    <property type="entry name" value="Pleckstrin-homology domain (PH domain)/Phosphotyrosine-binding domain (PTB)"/>
    <property type="match status" value="2"/>
</dbReference>
<dbReference type="Proteomes" id="UP000245956">
    <property type="component" value="Unassembled WGS sequence"/>
</dbReference>
<dbReference type="EMBL" id="LCWV01000020">
    <property type="protein sequence ID" value="PWI67085.1"/>
    <property type="molecule type" value="Genomic_DNA"/>
</dbReference>
<feature type="compositionally biased region" description="Basic and acidic residues" evidence="1">
    <location>
        <begin position="47"/>
        <end position="57"/>
    </location>
</feature>
<dbReference type="SUPFAM" id="SSF50729">
    <property type="entry name" value="PH domain-like"/>
    <property type="match status" value="2"/>
</dbReference>
<dbReference type="InterPro" id="IPR051707">
    <property type="entry name" value="PI-Interact_SigTrans_Reg"/>
</dbReference>
<protein>
    <recommendedName>
        <fullName evidence="2">PH domain-containing protein</fullName>
    </recommendedName>
</protein>
<dbReference type="Pfam" id="PF00169">
    <property type="entry name" value="PH"/>
    <property type="match status" value="2"/>
</dbReference>
<comment type="caution">
    <text evidence="3">The sequence shown here is derived from an EMBL/GenBank/DDBJ whole genome shotgun (WGS) entry which is preliminary data.</text>
</comment>
<dbReference type="CDD" id="cd13298">
    <property type="entry name" value="PH1_PH_fungal"/>
    <property type="match status" value="1"/>
</dbReference>
<gene>
    <name evidence="3" type="ORF">PCL_04247</name>
</gene>
<dbReference type="AlphaFoldDB" id="A0A2U3DXU7"/>
<dbReference type="PANTHER" id="PTHR14336">
    <property type="entry name" value="TANDEM PH DOMAIN CONTAINING PROTEIN"/>
    <property type="match status" value="1"/>
</dbReference>
<name>A0A2U3DXU7_PURLI</name>
<feature type="compositionally biased region" description="Polar residues" evidence="1">
    <location>
        <begin position="322"/>
        <end position="334"/>
    </location>
</feature>
<feature type="region of interest" description="Disordered" evidence="1">
    <location>
        <begin position="300"/>
        <end position="347"/>
    </location>
</feature>
<reference evidence="3 4" key="1">
    <citation type="journal article" date="2016" name="Front. Microbiol.">
        <title>Genome and transcriptome sequences reveal the specific parasitism of the nematophagous Purpureocillium lilacinum 36-1.</title>
        <authorList>
            <person name="Xie J."/>
            <person name="Li S."/>
            <person name="Mo C."/>
            <person name="Xiao X."/>
            <person name="Peng D."/>
            <person name="Wang G."/>
            <person name="Xiao Y."/>
        </authorList>
    </citation>
    <scope>NUCLEOTIDE SEQUENCE [LARGE SCALE GENOMIC DNA]</scope>
    <source>
        <strain evidence="3 4">36-1</strain>
    </source>
</reference>
<sequence>MGAIKCAAYLAWVVPPVRRDETVKSPPLEPRADHPLARRLPSPRNRRPGERLPNRLDDDGDDDLPRYHHRLHLLDDKAVRAAPGSSDGGGPQSFCRGYAPNGQPRGQLTLPASPLALKPTMLADVPEGGASLSRSRPNLEALATSVNQNGCFEFDRIIKSGYVEKRTSKTKKWKTVYIVLRPNTLSIYKNEKETKLRHQIHLSDLTAVTFLKDPKHKRDNVFGLFSPSKNFHLQAPTARDAEEWVDLIRRDARIEEEEEEMFLASPLARSLSPNGLRAVMPGAGGSGVNGRDLREQMLSSSPEMYDPPAPGFVATGRRESSNIDSSGMSGNELPSHSDVSDNEGGGVQRQYGTSFESLAVQSPVEMMGSLPRPAVAVPRTLGNRSASQVSVGNPAGGGTPMEKDPDRVIWQGWLWMLRSKRGVRQWKDMWGVLRPRNFIVYKDESEYTAQWIVQLEVVVNVVELDPLSKSKENCLQIITEEKSYRFCAHDEESLVQFIGAFKSLLARRRGLEAARTVAVPVAIPTSAPALADSRWPCRRLFYDLRQPAAFDFAIFPHRRPGVCASCSLISVLRRQAYRGSEEESGQCLVEDTAGIITAPALVEAAGVRPPFGALAGDGQAVHTSRLVVNRFLAGDLAFLWQQETATTQIRFIQRPECEGTQSLGHTMRQMPQDYLFDGSDSRAVAQNALPFATLLEPKATARHLSSAGCNIMGGGLSQSATARPQAICNHVLLEGFRAAQVDQGEQCPPARG</sequence>
<accession>A0A2U3DXU7</accession>
<feature type="domain" description="PH" evidence="2">
    <location>
        <begin position="407"/>
        <end position="506"/>
    </location>
</feature>
<evidence type="ECO:0000313" key="4">
    <source>
        <dbReference type="Proteomes" id="UP000245956"/>
    </source>
</evidence>